<reference evidence="2 3" key="1">
    <citation type="journal article" date="2017" name="Nat. Microbiol.">
        <title>Natural product diversity associated with the nematode symbionts Photorhabdus and Xenorhabdus.</title>
        <authorList>
            <person name="Tobias N.J."/>
            <person name="Wolff H."/>
            <person name="Djahanschiri B."/>
            <person name="Grundmann F."/>
            <person name="Kronenwerth M."/>
            <person name="Shi Y.M."/>
            <person name="Simonyi S."/>
            <person name="Grun P."/>
            <person name="Shapiro-Ilan D."/>
            <person name="Pidot S.J."/>
            <person name="Stinear T.P."/>
            <person name="Ebersberger I."/>
            <person name="Bode H.B."/>
        </authorList>
    </citation>
    <scope>NUCLEOTIDE SEQUENCE [LARGE SCALE GENOMIC DNA]</scope>
    <source>
        <strain evidence="2 3">DSM 17904</strain>
    </source>
</reference>
<comment type="caution">
    <text evidence="2">The sequence shown here is derived from an EMBL/GenBank/DDBJ whole genome shotgun (WGS) entry which is preliminary data.</text>
</comment>
<feature type="compositionally biased region" description="Polar residues" evidence="1">
    <location>
        <begin position="8"/>
        <end position="20"/>
    </location>
</feature>
<dbReference type="AlphaFoldDB" id="A0A2D0KW37"/>
<proteinExistence type="predicted"/>
<dbReference type="RefSeq" id="WP_169926579.1">
    <property type="nucleotide sequence ID" value="NZ_CAWNRH010000104.1"/>
</dbReference>
<keyword evidence="3" id="KW-1185">Reference proteome</keyword>
<name>A0A2D0KW37_9GAMM</name>
<protein>
    <submittedName>
        <fullName evidence="2">Uncharacterized protein</fullName>
    </submittedName>
</protein>
<gene>
    <name evidence="2" type="ORF">Xsto_00418</name>
</gene>
<evidence type="ECO:0000313" key="2">
    <source>
        <dbReference type="EMBL" id="PHM67535.1"/>
    </source>
</evidence>
<dbReference type="EMBL" id="NJAJ01000003">
    <property type="protein sequence ID" value="PHM67535.1"/>
    <property type="molecule type" value="Genomic_DNA"/>
</dbReference>
<evidence type="ECO:0000313" key="3">
    <source>
        <dbReference type="Proteomes" id="UP000222366"/>
    </source>
</evidence>
<organism evidence="2 3">
    <name type="scientific">Xenorhabdus stockiae</name>
    <dbReference type="NCBI Taxonomy" id="351614"/>
    <lineage>
        <taxon>Bacteria</taxon>
        <taxon>Pseudomonadati</taxon>
        <taxon>Pseudomonadota</taxon>
        <taxon>Gammaproteobacteria</taxon>
        <taxon>Enterobacterales</taxon>
        <taxon>Morganellaceae</taxon>
        <taxon>Xenorhabdus</taxon>
    </lineage>
</organism>
<accession>A0A2D0KW37</accession>
<evidence type="ECO:0000256" key="1">
    <source>
        <dbReference type="SAM" id="MobiDB-lite"/>
    </source>
</evidence>
<sequence>MRNFDYNIHTNPNNKSQQRQYTEEQIAEHNWRQYEREVLGREGVLPSDMEFRGDFR</sequence>
<feature type="region of interest" description="Disordered" evidence="1">
    <location>
        <begin position="1"/>
        <end position="23"/>
    </location>
</feature>
<dbReference type="Proteomes" id="UP000222366">
    <property type="component" value="Unassembled WGS sequence"/>
</dbReference>